<dbReference type="InParanoid" id="A0A369JVT1"/>
<comment type="caution">
    <text evidence="1">The sequence shown here is derived from an EMBL/GenBank/DDBJ whole genome shotgun (WGS) entry which is preliminary data.</text>
</comment>
<name>A0A369JVT1_HYPMA</name>
<protein>
    <submittedName>
        <fullName evidence="1">Uncharacterized protein</fullName>
    </submittedName>
</protein>
<reference evidence="1" key="1">
    <citation type="submission" date="2018-04" db="EMBL/GenBank/DDBJ databases">
        <title>Whole genome sequencing of Hypsizygus marmoreus.</title>
        <authorList>
            <person name="Choi I.-G."/>
            <person name="Min B."/>
            <person name="Kim J.-G."/>
            <person name="Kim S."/>
            <person name="Oh Y.-L."/>
            <person name="Kong W.-S."/>
            <person name="Park H."/>
            <person name="Jeong J."/>
            <person name="Song E.-S."/>
        </authorList>
    </citation>
    <scope>NUCLEOTIDE SEQUENCE [LARGE SCALE GENOMIC DNA]</scope>
    <source>
        <strain evidence="1">51987-8</strain>
    </source>
</reference>
<sequence length="144" mass="15936">MDNNQAGGSQTTPSNLDILTDKYGCLEFNWDLLDPSLLQWQQPDNGELSASTNDPNQGFATSSESYYSHIVSIPSILPGNVPVVPQDTLEMLPTTSFNQYEGQGPNQGVVRLICFCDDVQIIFITLNRMHTIVLLLDRTNSTQV</sequence>
<proteinExistence type="predicted"/>
<accession>A0A369JVT1</accession>
<dbReference type="EMBL" id="LUEZ02000034">
    <property type="protein sequence ID" value="RDB26439.1"/>
    <property type="molecule type" value="Genomic_DNA"/>
</dbReference>
<dbReference type="AlphaFoldDB" id="A0A369JVT1"/>
<gene>
    <name evidence="1" type="ORF">Hypma_006055</name>
</gene>
<evidence type="ECO:0000313" key="2">
    <source>
        <dbReference type="Proteomes" id="UP000076154"/>
    </source>
</evidence>
<keyword evidence="2" id="KW-1185">Reference proteome</keyword>
<evidence type="ECO:0000313" key="1">
    <source>
        <dbReference type="EMBL" id="RDB26439.1"/>
    </source>
</evidence>
<dbReference type="Proteomes" id="UP000076154">
    <property type="component" value="Unassembled WGS sequence"/>
</dbReference>
<organism evidence="1 2">
    <name type="scientific">Hypsizygus marmoreus</name>
    <name type="common">White beech mushroom</name>
    <name type="synonym">Agaricus marmoreus</name>
    <dbReference type="NCBI Taxonomy" id="39966"/>
    <lineage>
        <taxon>Eukaryota</taxon>
        <taxon>Fungi</taxon>
        <taxon>Dikarya</taxon>
        <taxon>Basidiomycota</taxon>
        <taxon>Agaricomycotina</taxon>
        <taxon>Agaricomycetes</taxon>
        <taxon>Agaricomycetidae</taxon>
        <taxon>Agaricales</taxon>
        <taxon>Tricholomatineae</taxon>
        <taxon>Lyophyllaceae</taxon>
        <taxon>Hypsizygus</taxon>
    </lineage>
</organism>